<dbReference type="PROSITE" id="PS50188">
    <property type="entry name" value="B302_SPRY"/>
    <property type="match status" value="1"/>
</dbReference>
<dbReference type="InterPro" id="IPR043136">
    <property type="entry name" value="B30.2/SPRY_sf"/>
</dbReference>
<reference evidence="3 4" key="1">
    <citation type="submission" date="2024-07" db="EMBL/GenBank/DDBJ databases">
        <title>Chromosome-level genome assembly of the water stick insect Ranatra chinensis (Heteroptera: Nepidae).</title>
        <authorList>
            <person name="Liu X."/>
        </authorList>
    </citation>
    <scope>NUCLEOTIDE SEQUENCE [LARGE SCALE GENOMIC DNA]</scope>
    <source>
        <strain evidence="3">Cailab_2021Rc</strain>
        <tissue evidence="3">Muscle</tissue>
    </source>
</reference>
<dbReference type="EMBL" id="JBFDAA010000001">
    <property type="protein sequence ID" value="KAL1140102.1"/>
    <property type="molecule type" value="Genomic_DNA"/>
</dbReference>
<keyword evidence="4" id="KW-1185">Reference proteome</keyword>
<sequence>MSIASVFCCVRNCFDGTGFNVKHVSKQEVSPIVLDSTHIGHDVVILKKGTRICGAGGALCTAPLMQSKSYFEVKLQQAGVWGIGVATKKCNLNKSPGGCDSESWVYCSDGTMKQNDTVVHMNIETPAEGDIIGVTYDHIELKFYINGKVIDKHMNGIKGNVYPVIFVDDGAVLDLIVEDFQNSQPTGFERIMIEQSLL</sequence>
<dbReference type="SUPFAM" id="SSF49899">
    <property type="entry name" value="Concanavalin A-like lectins/glucanases"/>
    <property type="match status" value="1"/>
</dbReference>
<dbReference type="InterPro" id="IPR013320">
    <property type="entry name" value="ConA-like_dom_sf"/>
</dbReference>
<dbReference type="InterPro" id="IPR003877">
    <property type="entry name" value="SPRY_dom"/>
</dbReference>
<comment type="caution">
    <text evidence="3">The sequence shown here is derived from an EMBL/GenBank/DDBJ whole genome shotgun (WGS) entry which is preliminary data.</text>
</comment>
<gene>
    <name evidence="3" type="ORF">AAG570_000034</name>
</gene>
<evidence type="ECO:0000259" key="2">
    <source>
        <dbReference type="PROSITE" id="PS50188"/>
    </source>
</evidence>
<dbReference type="InterPro" id="IPR001870">
    <property type="entry name" value="B30.2/SPRY"/>
</dbReference>
<dbReference type="SMART" id="SM00449">
    <property type="entry name" value="SPRY"/>
    <property type="match status" value="1"/>
</dbReference>
<dbReference type="Pfam" id="PF00622">
    <property type="entry name" value="SPRY"/>
    <property type="match status" value="1"/>
</dbReference>
<proteinExistence type="predicted"/>
<name>A0ABD0YVX8_9HEMI</name>
<protein>
    <recommendedName>
        <fullName evidence="1">SPRY domain-containing protein 7</fullName>
    </recommendedName>
</protein>
<dbReference type="PANTHER" id="PTHR20951">
    <property type="entry name" value="C13ORF1 PROTEIN-RELATED"/>
    <property type="match status" value="1"/>
</dbReference>
<feature type="domain" description="B30.2/SPRY" evidence="2">
    <location>
        <begin position="1"/>
        <end position="185"/>
    </location>
</feature>
<dbReference type="CDD" id="cd12880">
    <property type="entry name" value="SPRYD7"/>
    <property type="match status" value="1"/>
</dbReference>
<evidence type="ECO:0000313" key="4">
    <source>
        <dbReference type="Proteomes" id="UP001558652"/>
    </source>
</evidence>
<dbReference type="Gene3D" id="2.60.120.920">
    <property type="match status" value="1"/>
</dbReference>
<dbReference type="Proteomes" id="UP001558652">
    <property type="component" value="Unassembled WGS sequence"/>
</dbReference>
<dbReference type="InterPro" id="IPR035766">
    <property type="entry name" value="SPRYD7"/>
</dbReference>
<dbReference type="PANTHER" id="PTHR20951:SF2">
    <property type="entry name" value="SPRY DOMAIN-CONTAINING PROTEIN 7"/>
    <property type="match status" value="1"/>
</dbReference>
<accession>A0ABD0YVX8</accession>
<evidence type="ECO:0000313" key="3">
    <source>
        <dbReference type="EMBL" id="KAL1140102.1"/>
    </source>
</evidence>
<dbReference type="AlphaFoldDB" id="A0ABD0YVX8"/>
<evidence type="ECO:0000256" key="1">
    <source>
        <dbReference type="ARBA" id="ARBA00021772"/>
    </source>
</evidence>
<organism evidence="3 4">
    <name type="scientific">Ranatra chinensis</name>
    <dbReference type="NCBI Taxonomy" id="642074"/>
    <lineage>
        <taxon>Eukaryota</taxon>
        <taxon>Metazoa</taxon>
        <taxon>Ecdysozoa</taxon>
        <taxon>Arthropoda</taxon>
        <taxon>Hexapoda</taxon>
        <taxon>Insecta</taxon>
        <taxon>Pterygota</taxon>
        <taxon>Neoptera</taxon>
        <taxon>Paraneoptera</taxon>
        <taxon>Hemiptera</taxon>
        <taxon>Heteroptera</taxon>
        <taxon>Panheteroptera</taxon>
        <taxon>Nepomorpha</taxon>
        <taxon>Nepidae</taxon>
        <taxon>Ranatrinae</taxon>
        <taxon>Ranatra</taxon>
    </lineage>
</organism>